<gene>
    <name evidence="2" type="ORF">G7K_6690-t1</name>
</gene>
<feature type="compositionally biased region" description="Pro residues" evidence="1">
    <location>
        <begin position="222"/>
        <end position="234"/>
    </location>
</feature>
<dbReference type="AlphaFoldDB" id="A0A0E9NRW1"/>
<accession>A0A0E9NRW1</accession>
<dbReference type="EMBL" id="BACD03000076">
    <property type="protein sequence ID" value="GAO52617.1"/>
    <property type="molecule type" value="Genomic_DNA"/>
</dbReference>
<evidence type="ECO:0000313" key="2">
    <source>
        <dbReference type="EMBL" id="GAO52617.1"/>
    </source>
</evidence>
<dbReference type="RefSeq" id="XP_019021091.1">
    <property type="nucleotide sequence ID" value="XM_019165886.1"/>
</dbReference>
<proteinExistence type="predicted"/>
<evidence type="ECO:0000256" key="1">
    <source>
        <dbReference type="SAM" id="MobiDB-lite"/>
    </source>
</evidence>
<reference evidence="2 3" key="3">
    <citation type="journal article" date="2015" name="Genome Announc.">
        <title>Draft Genome Sequence of the Archiascomycetous Yeast Saitoella complicata.</title>
        <authorList>
            <person name="Yamauchi K."/>
            <person name="Kondo S."/>
            <person name="Hamamoto M."/>
            <person name="Takahashi Y."/>
            <person name="Ogura Y."/>
            <person name="Hayashi T."/>
            <person name="Nishida H."/>
        </authorList>
    </citation>
    <scope>NUCLEOTIDE SEQUENCE [LARGE SCALE GENOMIC DNA]</scope>
    <source>
        <strain evidence="2 3">NRRL Y-17804</strain>
    </source>
</reference>
<reference evidence="2 3" key="1">
    <citation type="journal article" date="2011" name="J. Gen. Appl. Microbiol.">
        <title>Draft genome sequencing of the enigmatic yeast Saitoella complicata.</title>
        <authorList>
            <person name="Nishida H."/>
            <person name="Hamamoto M."/>
            <person name="Sugiyama J."/>
        </authorList>
    </citation>
    <scope>NUCLEOTIDE SEQUENCE [LARGE SCALE GENOMIC DNA]</scope>
    <source>
        <strain evidence="2 3">NRRL Y-17804</strain>
    </source>
</reference>
<sequence>MASYGYFTPHHTHPTYHRRDTSSSLERLQAAEVGRARRESAVSDRDLQEREWVIFSGRPGLGGHRDSIQSLGSGVTGSLMLSSVSGVESQAVTLSSGTGGGIGSGSGSGSGSESGSGEAVEVSAARRGPALQFPSVHEELTLSTASDARTVTTTSTEDEAASLLADVMVTPTSDEETKRKAHGTDAVVDVDEVDEGTASVRRVEAWMRTVDSAPLSPSVEIPAPPTSTHPPAPAPATSTLNAEEGIVRRVMRELLHLDDEVLEVFFGERVCSLSPTSSAHRTRAPPPSPAGFDARSLAPDDSASAMEVVGSIGSDSLDGVVAELGMAGGRAASMGFAGLEGEDYSRPRRGGAGAVEEMDLATSIWRAVQSYLHSLSHPTSPHANANANANANNHAHPPTTADRVRLHFHRPDLYTMNSNLTSNWERRLSDLGRRAQSHYSPKPMRSWTCRSQSRSLITRTTGVGVLGVGWMGSWAEI</sequence>
<name>A0A0E9NRW1_SAICN</name>
<dbReference type="Proteomes" id="UP000033140">
    <property type="component" value="Unassembled WGS sequence"/>
</dbReference>
<feature type="compositionally biased region" description="Gly residues" evidence="1">
    <location>
        <begin position="97"/>
        <end position="114"/>
    </location>
</feature>
<organism evidence="2 3">
    <name type="scientific">Saitoella complicata (strain BCRC 22490 / CBS 7301 / JCM 7358 / NBRC 10748 / NRRL Y-17804)</name>
    <dbReference type="NCBI Taxonomy" id="698492"/>
    <lineage>
        <taxon>Eukaryota</taxon>
        <taxon>Fungi</taxon>
        <taxon>Dikarya</taxon>
        <taxon>Ascomycota</taxon>
        <taxon>Taphrinomycotina</taxon>
        <taxon>Taphrinomycotina incertae sedis</taxon>
        <taxon>Saitoella</taxon>
    </lineage>
</organism>
<feature type="region of interest" description="Disordered" evidence="1">
    <location>
        <begin position="276"/>
        <end position="295"/>
    </location>
</feature>
<protein>
    <submittedName>
        <fullName evidence="2">Uncharacterized protein</fullName>
    </submittedName>
</protein>
<reference evidence="2 3" key="2">
    <citation type="journal article" date="2014" name="J. Gen. Appl. Microbiol.">
        <title>The early diverging ascomycetous budding yeast Saitoella complicata has three histone deacetylases belonging to the Clr6, Hos2, and Rpd3 lineages.</title>
        <authorList>
            <person name="Nishida H."/>
            <person name="Matsumoto T."/>
            <person name="Kondo S."/>
            <person name="Hamamoto M."/>
            <person name="Yoshikawa H."/>
        </authorList>
    </citation>
    <scope>NUCLEOTIDE SEQUENCE [LARGE SCALE GENOMIC DNA]</scope>
    <source>
        <strain evidence="2 3">NRRL Y-17804</strain>
    </source>
</reference>
<evidence type="ECO:0000313" key="3">
    <source>
        <dbReference type="Proteomes" id="UP000033140"/>
    </source>
</evidence>
<feature type="region of interest" description="Disordered" evidence="1">
    <location>
        <begin position="93"/>
        <end position="123"/>
    </location>
</feature>
<feature type="region of interest" description="Disordered" evidence="1">
    <location>
        <begin position="216"/>
        <end position="238"/>
    </location>
</feature>
<comment type="caution">
    <text evidence="2">The sequence shown here is derived from an EMBL/GenBank/DDBJ whole genome shotgun (WGS) entry which is preliminary data.</text>
</comment>
<feature type="region of interest" description="Disordered" evidence="1">
    <location>
        <begin position="1"/>
        <end position="24"/>
    </location>
</feature>
<keyword evidence="3" id="KW-1185">Reference proteome</keyword>